<reference evidence="1" key="1">
    <citation type="submission" date="2018-05" db="EMBL/GenBank/DDBJ databases">
        <authorList>
            <person name="Lanie J.A."/>
            <person name="Ng W.-L."/>
            <person name="Kazmierczak K.M."/>
            <person name="Andrzejewski T.M."/>
            <person name="Davidsen T.M."/>
            <person name="Wayne K.J."/>
            <person name="Tettelin H."/>
            <person name="Glass J.I."/>
            <person name="Rusch D."/>
            <person name="Podicherti R."/>
            <person name="Tsui H.-C.T."/>
            <person name="Winkler M.E."/>
        </authorList>
    </citation>
    <scope>NUCLEOTIDE SEQUENCE</scope>
</reference>
<organism evidence="1">
    <name type="scientific">marine metagenome</name>
    <dbReference type="NCBI Taxonomy" id="408172"/>
    <lineage>
        <taxon>unclassified sequences</taxon>
        <taxon>metagenomes</taxon>
        <taxon>ecological metagenomes</taxon>
    </lineage>
</organism>
<sequence>MEDRKVGWGHDLLGTTLERESRTGFSPLRATIGLSDNRVNVRAFGSKPRAVFQPGVVTSWMNDRFAARISLSTLNGVKSDWKGRKDEGLTVDGSYLAARLGNWSGSVGKIDRWWGPGWDGSLIMSTNARPIPAVSLDRRVPEPFESKWLSWIGPWSFHSFIGRLEKERHVPKPFLWGMRVEFAPTPVKG</sequence>
<dbReference type="InterPro" id="IPR038636">
    <property type="entry name" value="Wzi_sf"/>
</dbReference>
<accession>A0A383AB99</accession>
<name>A0A383AB99_9ZZZZ</name>
<dbReference type="Pfam" id="PF14052">
    <property type="entry name" value="Caps_assemb_Wzi"/>
    <property type="match status" value="1"/>
</dbReference>
<feature type="non-terminal residue" evidence="1">
    <location>
        <position position="189"/>
    </location>
</feature>
<protein>
    <recommendedName>
        <fullName evidence="2">Bacterial surface antigen (D15) domain-containing protein</fullName>
    </recommendedName>
</protein>
<gene>
    <name evidence="1" type="ORF">METZ01_LOCUS457703</name>
</gene>
<dbReference type="InterPro" id="IPR026950">
    <property type="entry name" value="Caps_assemb_Wzi"/>
</dbReference>
<dbReference type="AlphaFoldDB" id="A0A383AB99"/>
<dbReference type="EMBL" id="UINC01190606">
    <property type="protein sequence ID" value="SVE04849.1"/>
    <property type="molecule type" value="Genomic_DNA"/>
</dbReference>
<evidence type="ECO:0008006" key="2">
    <source>
        <dbReference type="Google" id="ProtNLM"/>
    </source>
</evidence>
<dbReference type="Gene3D" id="2.40.160.130">
    <property type="entry name" value="Capsule assembly protein Wzi"/>
    <property type="match status" value="1"/>
</dbReference>
<evidence type="ECO:0000313" key="1">
    <source>
        <dbReference type="EMBL" id="SVE04849.1"/>
    </source>
</evidence>
<proteinExistence type="predicted"/>